<dbReference type="EMBL" id="LFIV01000036">
    <property type="protein sequence ID" value="KZL74115.1"/>
    <property type="molecule type" value="Genomic_DNA"/>
</dbReference>
<dbReference type="Proteomes" id="UP000076552">
    <property type="component" value="Unassembled WGS sequence"/>
</dbReference>
<reference evidence="1 2" key="1">
    <citation type="submission" date="2015-06" db="EMBL/GenBank/DDBJ databases">
        <title>Survival trade-offs in plant roots during colonization by closely related pathogenic and mutualistic fungi.</title>
        <authorList>
            <person name="Hacquard S."/>
            <person name="Kracher B."/>
            <person name="Hiruma K."/>
            <person name="Weinman A."/>
            <person name="Muench P."/>
            <person name="Garrido Oter R."/>
            <person name="Ver Loren van Themaat E."/>
            <person name="Dallerey J.-F."/>
            <person name="Damm U."/>
            <person name="Henrissat B."/>
            <person name="Lespinet O."/>
            <person name="Thon M."/>
            <person name="Kemen E."/>
            <person name="McHardy A.C."/>
            <person name="Schulze-Lefert P."/>
            <person name="O'Connell R.J."/>
        </authorList>
    </citation>
    <scope>NUCLEOTIDE SEQUENCE [LARGE SCALE GENOMIC DNA]</scope>
    <source>
        <strain evidence="1 2">0861</strain>
    </source>
</reference>
<proteinExistence type="predicted"/>
<protein>
    <submittedName>
        <fullName evidence="1">Uncharacterized protein</fullName>
    </submittedName>
</protein>
<organism evidence="1 2">
    <name type="scientific">Colletotrichum tofieldiae</name>
    <dbReference type="NCBI Taxonomy" id="708197"/>
    <lineage>
        <taxon>Eukaryota</taxon>
        <taxon>Fungi</taxon>
        <taxon>Dikarya</taxon>
        <taxon>Ascomycota</taxon>
        <taxon>Pezizomycotina</taxon>
        <taxon>Sordariomycetes</taxon>
        <taxon>Hypocreomycetidae</taxon>
        <taxon>Glomerellales</taxon>
        <taxon>Glomerellaceae</taxon>
        <taxon>Colletotrichum</taxon>
        <taxon>Colletotrichum spaethianum species complex</taxon>
    </lineage>
</organism>
<dbReference type="AlphaFoldDB" id="A0A161VS95"/>
<keyword evidence="2" id="KW-1185">Reference proteome</keyword>
<evidence type="ECO:0000313" key="1">
    <source>
        <dbReference type="EMBL" id="KZL74115.1"/>
    </source>
</evidence>
<dbReference type="Gene3D" id="2.120.10.70">
    <property type="entry name" value="Fucose-specific lectin"/>
    <property type="match status" value="1"/>
</dbReference>
<evidence type="ECO:0000313" key="2">
    <source>
        <dbReference type="Proteomes" id="UP000076552"/>
    </source>
</evidence>
<name>A0A161VS95_9PEZI</name>
<gene>
    <name evidence="1" type="ORF">CT0861_09148</name>
</gene>
<comment type="caution">
    <text evidence="1">The sequence shown here is derived from an EMBL/GenBank/DDBJ whole genome shotgun (WGS) entry which is preliminary data.</text>
</comment>
<sequence>MEAGAAPKANSPFGASQLWTKPDEALIPHTEVFYIGSPDNILGVNWRHGFSRGLSNSVNEGKYTLSNTSTQMTAYWSSTIPQASSGDATGWKGPEKDTMFEGADNPTHLACMTASSTKAPEVPLMASHDLSHYFFQVKRQLKHVYFDGRKLSGTGFVPMP</sequence>
<dbReference type="STRING" id="708197.A0A161VS95"/>
<accession>A0A161VS95</accession>